<comment type="subcellular location">
    <subcellularLocation>
        <location evidence="1 13">Endoplasmic reticulum membrane</location>
        <topology evidence="1 13">Single-pass type II membrane protein</topology>
    </subcellularLocation>
</comment>
<dbReference type="Gene3D" id="2.70.98.110">
    <property type="entry name" value="Glycosyl hydrolase family 63, N-terminal domain"/>
    <property type="match status" value="1"/>
</dbReference>
<keyword evidence="15" id="KW-0732">Signal</keyword>
<keyword evidence="6" id="KW-0735">Signal-anchor</keyword>
<evidence type="ECO:0000256" key="11">
    <source>
        <dbReference type="ARBA" id="ARBA00038888"/>
    </source>
</evidence>
<dbReference type="PANTHER" id="PTHR10412:SF11">
    <property type="entry name" value="MANNOSYL-OLIGOSACCHARIDE GLUCOSIDASE"/>
    <property type="match status" value="1"/>
</dbReference>
<feature type="signal peptide" evidence="15">
    <location>
        <begin position="1"/>
        <end position="26"/>
    </location>
</feature>
<evidence type="ECO:0000259" key="17">
    <source>
        <dbReference type="Pfam" id="PF16923"/>
    </source>
</evidence>
<evidence type="ECO:0000256" key="10">
    <source>
        <dbReference type="ARBA" id="ARBA00023295"/>
    </source>
</evidence>
<comment type="caution">
    <text evidence="18">The sequence shown here is derived from an EMBL/GenBank/DDBJ whole genome shotgun (WGS) entry which is preliminary data.</text>
</comment>
<dbReference type="AlphaFoldDB" id="A0A2K1QHS1"/>
<keyword evidence="10 13" id="KW-0326">Glycosidase</keyword>
<dbReference type="InterPro" id="IPR008928">
    <property type="entry name" value="6-hairpin_glycosidase_sf"/>
</dbReference>
<comment type="pathway">
    <text evidence="14">Glycan metabolism; N-glycan degradation.</text>
</comment>
<dbReference type="OrthoDB" id="410058at2759"/>
<feature type="chain" id="PRO_5014352950" description="Mannosyl-oligosaccharide glucosidase" evidence="15">
    <location>
        <begin position="27"/>
        <end position="813"/>
    </location>
</feature>
<evidence type="ECO:0000313" key="19">
    <source>
        <dbReference type="Proteomes" id="UP000243797"/>
    </source>
</evidence>
<dbReference type="GO" id="GO:0006487">
    <property type="term" value="P:protein N-linked glycosylation"/>
    <property type="evidence" value="ECO:0007669"/>
    <property type="project" value="UniProtKB-UniRule"/>
</dbReference>
<comment type="similarity">
    <text evidence="2 13">Belongs to the glycosyl hydrolase 63 family.</text>
</comment>
<keyword evidence="3" id="KW-0812">Transmembrane</keyword>
<dbReference type="InParanoid" id="A0A2K1QHS1"/>
<evidence type="ECO:0000256" key="2">
    <source>
        <dbReference type="ARBA" id="ARBA00010833"/>
    </source>
</evidence>
<keyword evidence="8" id="KW-0472">Membrane</keyword>
<sequence length="813" mass="92671">MSARASHWSFPGLFLLLNAIVTGIWAAEESVFTKASNESLLWGAYRPNLYFGIRPRLPKSLMTGLLWARVEDFQSVQSNFRYTCEQHEGMAGYGWDSYDPRLGGTQTIKDAGNGIDITTDFVKFPDRGGNGGSWGAKIKGTLRPDSPPTTKSTVVFSLGLEGFGSLEAEDIEGDVEDQGYEGDVTFKGQTNDLGDFTIRVTEGAGDHPTHPFQGKRLDLLERTRVHSLQVPDAAIWQAKQVMFSSMKTTVDKYIEMYGQENMPPPCQTYRITNQPGHGNIHLVQKTFEGSFEFEVVYSQGSADVKVRDIYEQIESVNKQIEGRYAKVHKPVSPFTRTMQETFSKSLFSNLIGGIGYFHGDQLIDRSYAEEYEEVNEGFWDETAAARARGAQQLEGPYELFTSIPSRPFFPRGFLWDEGFHLIPIVDWDIELTLQIVKSWFNTMDDDGWIPREQILGPEARSKVPQEFQVQYPHYANPPTLFFILEALLEKSKLSTIPNAHPFISSGQQIHSYLAELYPLLKRQYYWFRKTQRGDIKSYDREAFSQKEAYRWRGSTKSHLLTSGLDDYPRAPTPHPGELHVDLISWMGMMTRTMRNIASTLKLSDDEAEYATFYTAIERNIADLHWSKEYKTHCDATVDEYEESIHVCHKGYISIFPFMLGLIPHDDERMKHTLDLITDPDELWSDHGIRSLSKKDEFYGTAENYWRSPVWMNMNYLIVKELHNIATGKGPYAAKAKKAYTGLRKNIVNTVFDSWKETGFAWEQYDPETGKGQRTQHFTGWTSLIVKIMAMPDLEAGVAGSDAAQKQEPIKDEL</sequence>
<keyword evidence="4 13" id="KW-0378">Hydrolase</keyword>
<dbReference type="FunFam" id="1.50.10.10:FF:000027">
    <property type="entry name" value="Probable mannosyl-oligosaccharide glucosidase"/>
    <property type="match status" value="1"/>
</dbReference>
<accession>A0A2K1QHS1</accession>
<reference evidence="18 19" key="1">
    <citation type="submission" date="2017-06" db="EMBL/GenBank/DDBJ databases">
        <title>Draft genome sequence of a variant of Elsinoe murrayae.</title>
        <authorList>
            <person name="Cheng Q."/>
        </authorList>
    </citation>
    <scope>NUCLEOTIDE SEQUENCE [LARGE SCALE GENOMIC DNA]</scope>
    <source>
        <strain evidence="18 19">CQ-2017a</strain>
    </source>
</reference>
<dbReference type="InterPro" id="IPR031335">
    <property type="entry name" value="Glyco_hydro_63_C"/>
</dbReference>
<dbReference type="EMBL" id="NKHZ01000086">
    <property type="protein sequence ID" value="PNS14449.1"/>
    <property type="molecule type" value="Genomic_DNA"/>
</dbReference>
<dbReference type="FunCoup" id="A0A2K1QHS1">
    <property type="interactions" value="558"/>
</dbReference>
<dbReference type="EC" id="3.2.1.106" evidence="11 13"/>
<evidence type="ECO:0000313" key="18">
    <source>
        <dbReference type="EMBL" id="PNS14449.1"/>
    </source>
</evidence>
<dbReference type="STRING" id="2082308.A0A2K1QHS1"/>
<evidence type="ECO:0000256" key="4">
    <source>
        <dbReference type="ARBA" id="ARBA00022801"/>
    </source>
</evidence>
<keyword evidence="9 14" id="KW-0325">Glycoprotein</keyword>
<evidence type="ECO:0000256" key="3">
    <source>
        <dbReference type="ARBA" id="ARBA00022692"/>
    </source>
</evidence>
<evidence type="ECO:0000256" key="12">
    <source>
        <dbReference type="ARBA" id="ARBA00052431"/>
    </source>
</evidence>
<dbReference type="InterPro" id="IPR004888">
    <property type="entry name" value="Glycoside_hydrolase_63"/>
</dbReference>
<dbReference type="Pfam" id="PF03200">
    <property type="entry name" value="Glyco_hydro_63"/>
    <property type="match status" value="1"/>
</dbReference>
<dbReference type="GO" id="GO:0005789">
    <property type="term" value="C:endoplasmic reticulum membrane"/>
    <property type="evidence" value="ECO:0007669"/>
    <property type="project" value="UniProtKB-SubCell"/>
</dbReference>
<evidence type="ECO:0000256" key="9">
    <source>
        <dbReference type="ARBA" id="ARBA00023180"/>
    </source>
</evidence>
<evidence type="ECO:0000256" key="14">
    <source>
        <dbReference type="RuleBase" id="RU369107"/>
    </source>
</evidence>
<evidence type="ECO:0000256" key="15">
    <source>
        <dbReference type="SAM" id="SignalP"/>
    </source>
</evidence>
<dbReference type="GO" id="GO:0004573">
    <property type="term" value="F:Glc3Man9GlcNAc2 oligosaccharide glucosidase activity"/>
    <property type="evidence" value="ECO:0007669"/>
    <property type="project" value="UniProtKB-UniRule"/>
</dbReference>
<name>A0A2K1QHS1_9PEZI</name>
<dbReference type="Gene3D" id="1.50.10.10">
    <property type="match status" value="1"/>
</dbReference>
<dbReference type="InterPro" id="IPR031631">
    <property type="entry name" value="Glyco_hydro_63N"/>
</dbReference>
<keyword evidence="19" id="KW-1185">Reference proteome</keyword>
<dbReference type="GO" id="GO:0009311">
    <property type="term" value="P:oligosaccharide metabolic process"/>
    <property type="evidence" value="ECO:0007669"/>
    <property type="project" value="UniProtKB-UniRule"/>
</dbReference>
<dbReference type="InterPro" id="IPR038518">
    <property type="entry name" value="Glyco_hydro_63N_sf"/>
</dbReference>
<evidence type="ECO:0000259" key="16">
    <source>
        <dbReference type="Pfam" id="PF03200"/>
    </source>
</evidence>
<evidence type="ECO:0000256" key="13">
    <source>
        <dbReference type="RuleBase" id="RU368089"/>
    </source>
</evidence>
<dbReference type="InterPro" id="IPR012341">
    <property type="entry name" value="6hp_glycosidase-like_sf"/>
</dbReference>
<dbReference type="Pfam" id="PF16923">
    <property type="entry name" value="Glyco_hydro_63N"/>
    <property type="match status" value="1"/>
</dbReference>
<dbReference type="PANTHER" id="PTHR10412">
    <property type="entry name" value="MANNOSYL-OLIGOSACCHARIDE GLUCOSIDASE"/>
    <property type="match status" value="1"/>
</dbReference>
<protein>
    <recommendedName>
        <fullName evidence="11 13">Mannosyl-oligosaccharide glucosidase</fullName>
        <ecNumber evidence="11 13">3.2.1.106</ecNumber>
    </recommendedName>
    <alternativeName>
        <fullName evidence="14">Glucosidase I</fullName>
    </alternativeName>
</protein>
<dbReference type="Proteomes" id="UP000243797">
    <property type="component" value="Unassembled WGS sequence"/>
</dbReference>
<keyword evidence="5 13" id="KW-0256">Endoplasmic reticulum</keyword>
<proteinExistence type="inferred from homology"/>
<organism evidence="18 19">
    <name type="scientific">Sphaceloma murrayae</name>
    <dbReference type="NCBI Taxonomy" id="2082308"/>
    <lineage>
        <taxon>Eukaryota</taxon>
        <taxon>Fungi</taxon>
        <taxon>Dikarya</taxon>
        <taxon>Ascomycota</taxon>
        <taxon>Pezizomycotina</taxon>
        <taxon>Dothideomycetes</taxon>
        <taxon>Dothideomycetidae</taxon>
        <taxon>Myriangiales</taxon>
        <taxon>Elsinoaceae</taxon>
        <taxon>Sphaceloma</taxon>
    </lineage>
</organism>
<comment type="function">
    <text evidence="13">Cleaves the distal alpha 1,2-linked glucose residue from the Glc(3)Man(9)GlcNAc(2) oligosaccharide precursor.</text>
</comment>
<evidence type="ECO:0000256" key="7">
    <source>
        <dbReference type="ARBA" id="ARBA00022989"/>
    </source>
</evidence>
<comment type="catalytic activity">
    <reaction evidence="12 13">
        <text>N(4)-(alpha-D-Glc-(1-&gt;2)-alpha-D-Glc-(1-&gt;3)-alpha-D-Glc-(1-&gt;3)-alpha-D-Man-(1-&gt;2)-alpha-D-Man-(1-&gt;2)-alpha-D-Man-(1-&gt;3)-[alpha-D-Man-(1-&gt;2)-alpha-D-Man-(1-&gt;3)-[alpha-D-Man-(1-&gt;2)-alpha-D-Man-(1-&gt;6)]-alpha-D-Man-(1-&gt;6)]-beta-D-Man-(1-&gt;4)-beta-D-GlcNAc-(1-&gt;4)-beta-D-GlcNAc)-L-asparaginyl-[protein] + H2O = N(4)-(alpha-D-Glc-(1-&gt;3)-alpha-D-Glc-(1-&gt;3)-alpha-D-Man-(1-&gt;2)-alpha-D-Man-(1-&gt;2)-alpha-D-Man-(1-&gt;3)-[alpha-D-Man-(1-&gt;2)-alpha-D-Man-(1-&gt;3)-[alpha-D-Man-(1-&gt;2)-alpha-D-Man-(1-&gt;6)]-alpha-D-Man-(1-&gt;6)]-beta-D-Man-(1-&gt;4)-beta-D-GlcNAc-(1-&gt;4)-beta-D-GlcNAc)-L-asparaginyl-[protein] + beta-D-glucose</text>
        <dbReference type="Rhea" id="RHEA:55988"/>
        <dbReference type="Rhea" id="RHEA-COMP:12806"/>
        <dbReference type="Rhea" id="RHEA-COMP:14355"/>
        <dbReference type="ChEBI" id="CHEBI:15377"/>
        <dbReference type="ChEBI" id="CHEBI:15903"/>
        <dbReference type="ChEBI" id="CHEBI:59082"/>
        <dbReference type="ChEBI" id="CHEBI:132537"/>
        <dbReference type="EC" id="3.2.1.106"/>
    </reaction>
</comment>
<evidence type="ECO:0000256" key="5">
    <source>
        <dbReference type="ARBA" id="ARBA00022824"/>
    </source>
</evidence>
<feature type="domain" description="Glycosyl hydrolase family 63 C-terminal" evidence="16">
    <location>
        <begin position="308"/>
        <end position="790"/>
    </location>
</feature>
<dbReference type="SUPFAM" id="SSF48208">
    <property type="entry name" value="Six-hairpin glycosidases"/>
    <property type="match status" value="1"/>
</dbReference>
<evidence type="ECO:0000256" key="1">
    <source>
        <dbReference type="ARBA" id="ARBA00004648"/>
    </source>
</evidence>
<gene>
    <name evidence="18" type="ORF">CAC42_3735</name>
</gene>
<keyword evidence="7" id="KW-1133">Transmembrane helix</keyword>
<feature type="domain" description="Glycosyl hydrolase family 63 N-terminal" evidence="17">
    <location>
        <begin position="39"/>
        <end position="269"/>
    </location>
</feature>
<evidence type="ECO:0000256" key="6">
    <source>
        <dbReference type="ARBA" id="ARBA00022968"/>
    </source>
</evidence>
<evidence type="ECO:0000256" key="8">
    <source>
        <dbReference type="ARBA" id="ARBA00023136"/>
    </source>
</evidence>